<evidence type="ECO:0000313" key="2">
    <source>
        <dbReference type="Proteomes" id="UP000775872"/>
    </source>
</evidence>
<feature type="non-terminal residue" evidence="1">
    <location>
        <position position="1"/>
    </location>
</feature>
<proteinExistence type="predicted"/>
<protein>
    <submittedName>
        <fullName evidence="1">Uncharacterized protein</fullName>
    </submittedName>
</protein>
<comment type="caution">
    <text evidence="1">The sequence shown here is derived from an EMBL/GenBank/DDBJ whole genome shotgun (WGS) entry which is preliminary data.</text>
</comment>
<organism evidence="1 2">
    <name type="scientific">Clonostachys solani</name>
    <dbReference type="NCBI Taxonomy" id="160281"/>
    <lineage>
        <taxon>Eukaryota</taxon>
        <taxon>Fungi</taxon>
        <taxon>Dikarya</taxon>
        <taxon>Ascomycota</taxon>
        <taxon>Pezizomycotina</taxon>
        <taxon>Sordariomycetes</taxon>
        <taxon>Hypocreomycetidae</taxon>
        <taxon>Hypocreales</taxon>
        <taxon>Bionectriaceae</taxon>
        <taxon>Clonostachys</taxon>
    </lineage>
</organism>
<name>A0A9N9W8M5_9HYPO</name>
<dbReference type="EMBL" id="CABFOC020000011">
    <property type="protein sequence ID" value="CAH0045559.1"/>
    <property type="molecule type" value="Genomic_DNA"/>
</dbReference>
<gene>
    <name evidence="1" type="ORF">CSOL1703_00011312</name>
</gene>
<sequence length="71" mass="7908">MGVAPSTGTEARGVAAGPCEHKIRRPLLVAAGIWWRLSQFGEWVVCTWRIRTRCLVLQLLSNLPTPTQSTY</sequence>
<dbReference type="AlphaFoldDB" id="A0A9N9W8M5"/>
<evidence type="ECO:0000313" key="1">
    <source>
        <dbReference type="EMBL" id="CAH0045559.1"/>
    </source>
</evidence>
<reference evidence="1 2" key="2">
    <citation type="submission" date="2021-10" db="EMBL/GenBank/DDBJ databases">
        <authorList>
            <person name="Piombo E."/>
        </authorList>
    </citation>
    <scope>NUCLEOTIDE SEQUENCE [LARGE SCALE GENOMIC DNA]</scope>
</reference>
<accession>A0A9N9W8M5</accession>
<dbReference type="Proteomes" id="UP000775872">
    <property type="component" value="Unassembled WGS sequence"/>
</dbReference>
<keyword evidence="2" id="KW-1185">Reference proteome</keyword>
<reference evidence="2" key="1">
    <citation type="submission" date="2019-06" db="EMBL/GenBank/DDBJ databases">
        <authorList>
            <person name="Broberg M."/>
        </authorList>
    </citation>
    <scope>NUCLEOTIDE SEQUENCE [LARGE SCALE GENOMIC DNA]</scope>
</reference>